<evidence type="ECO:0000313" key="3">
    <source>
        <dbReference type="Proteomes" id="UP001219525"/>
    </source>
</evidence>
<proteinExistence type="predicted"/>
<protein>
    <submittedName>
        <fullName evidence="2">Uncharacterized protein</fullName>
    </submittedName>
</protein>
<organism evidence="2 3">
    <name type="scientific">Mycena pura</name>
    <dbReference type="NCBI Taxonomy" id="153505"/>
    <lineage>
        <taxon>Eukaryota</taxon>
        <taxon>Fungi</taxon>
        <taxon>Dikarya</taxon>
        <taxon>Basidiomycota</taxon>
        <taxon>Agaricomycotina</taxon>
        <taxon>Agaricomycetes</taxon>
        <taxon>Agaricomycetidae</taxon>
        <taxon>Agaricales</taxon>
        <taxon>Marasmiineae</taxon>
        <taxon>Mycenaceae</taxon>
        <taxon>Mycena</taxon>
    </lineage>
</organism>
<reference evidence="2" key="1">
    <citation type="submission" date="2023-03" db="EMBL/GenBank/DDBJ databases">
        <title>Massive genome expansion in bonnet fungi (Mycena s.s.) driven by repeated elements and novel gene families across ecological guilds.</title>
        <authorList>
            <consortium name="Lawrence Berkeley National Laboratory"/>
            <person name="Harder C.B."/>
            <person name="Miyauchi S."/>
            <person name="Viragh M."/>
            <person name="Kuo A."/>
            <person name="Thoen E."/>
            <person name="Andreopoulos B."/>
            <person name="Lu D."/>
            <person name="Skrede I."/>
            <person name="Drula E."/>
            <person name="Henrissat B."/>
            <person name="Morin E."/>
            <person name="Kohler A."/>
            <person name="Barry K."/>
            <person name="LaButti K."/>
            <person name="Morin E."/>
            <person name="Salamov A."/>
            <person name="Lipzen A."/>
            <person name="Mereny Z."/>
            <person name="Hegedus B."/>
            <person name="Baldrian P."/>
            <person name="Stursova M."/>
            <person name="Weitz H."/>
            <person name="Taylor A."/>
            <person name="Grigoriev I.V."/>
            <person name="Nagy L.G."/>
            <person name="Martin F."/>
            <person name="Kauserud H."/>
        </authorList>
    </citation>
    <scope>NUCLEOTIDE SEQUENCE</scope>
    <source>
        <strain evidence="2">9144</strain>
    </source>
</reference>
<dbReference type="Proteomes" id="UP001219525">
    <property type="component" value="Unassembled WGS sequence"/>
</dbReference>
<evidence type="ECO:0000256" key="1">
    <source>
        <dbReference type="SAM" id="MobiDB-lite"/>
    </source>
</evidence>
<keyword evidence="3" id="KW-1185">Reference proteome</keyword>
<feature type="compositionally biased region" description="Low complexity" evidence="1">
    <location>
        <begin position="240"/>
        <end position="257"/>
    </location>
</feature>
<dbReference type="AlphaFoldDB" id="A0AAD6V835"/>
<feature type="region of interest" description="Disordered" evidence="1">
    <location>
        <begin position="229"/>
        <end position="264"/>
    </location>
</feature>
<accession>A0AAD6V835</accession>
<gene>
    <name evidence="2" type="ORF">GGX14DRAFT_570028</name>
</gene>
<name>A0AAD6V835_9AGAR</name>
<comment type="caution">
    <text evidence="2">The sequence shown here is derived from an EMBL/GenBank/DDBJ whole genome shotgun (WGS) entry which is preliminary data.</text>
</comment>
<dbReference type="EMBL" id="JARJCW010000050">
    <property type="protein sequence ID" value="KAJ7203573.1"/>
    <property type="molecule type" value="Genomic_DNA"/>
</dbReference>
<sequence length="283" mass="30294">MLDESLWQRAKFDPSAGKGFVITNNTGQDAHIWNPANQHAVIASKHDSATFTSPGEYAVKNAEVDGKLYFTVSVDENDGTVTLGPGTYSSGGGFKWLQTCVRRLRQLVAPAISVFPIWTAAAKFSAPTASCIDAICCESDRSPVNHEHARFAGRQARSNATLWAPPRIRRLRGNSDCKPHEHQKEARRCLTAQAKLKSGLTAASTSRTPAAKFDFAGFFKPKVPAAPTVPRVPAAPPPSQALSPSPVASGTNPRPRASSPPPISPILLALHRGIANRIPVVAH</sequence>
<evidence type="ECO:0000313" key="2">
    <source>
        <dbReference type="EMBL" id="KAJ7203573.1"/>
    </source>
</evidence>